<dbReference type="OrthoDB" id="48545at2759"/>
<evidence type="ECO:0000256" key="1">
    <source>
        <dbReference type="SAM" id="MobiDB-lite"/>
    </source>
</evidence>
<sequence length="661" mass="73693">MVFTTSRLMQQSLPVLLLLASTATVMVVRADERKGSIPQRSSSSLLYRRILSQQRNNNDGAIINDERRSSSSSSSSSNPHLFVFEGNITCDLYLKDIEYETTTTEEQWVCELSQEDTLRIGNDNGNYGSMIRYVDIIVESYSDTDADSDRLLLPASSSTSSFVSAISGVSCMTISGGSEATGTTIDIDEDKMYIPHDAIIEIRNYHPNKGISPQASREQLIQDFYSNDNTGTISLKSQYEVCSYGKLIIEPFVGKTKSTGKVIKDGVIDIQVNYNIFADTIDGGNRNKLQRAAIDTAMEEIGDLKSDDDFVLISFCFPSGTGFWSAYAFLNNKFSFFNDKWCSSISTQIHEVGHNLNLGHSNQIKEGEYEDLTGFMGLSFLEQQGAKQCFNPSKSYQLGWYDNKVMSIDPITLLSSSDEDSNNTTITIDGTAVVVGSTINSIDDVRRREFTMNGVSDYKDDKNNGNDDGGDSNPLIVIRLAVLLDDYDGDSDVQIPQGQGLADYYLGYNRADGINAGTLEDQNKITIIRKNYGSLPFDYGKSTKVASLSVGKLYTIQDIFGRKQDEEQSNPTLIIPIIDVQIKFISLSVNGRDASIEIVSSSVVEKQANCKDKKVGRFRWKKNKKKRKCVWIAKKDKCNRRNRKKPVWKLCPKSCNRCDDL</sequence>
<feature type="region of interest" description="Disordered" evidence="1">
    <location>
        <begin position="58"/>
        <end position="78"/>
    </location>
</feature>
<gene>
    <name evidence="4" type="ORF">FRACYDRAFT_238492</name>
</gene>
<keyword evidence="5" id="KW-1185">Reference proteome</keyword>
<evidence type="ECO:0000313" key="5">
    <source>
        <dbReference type="Proteomes" id="UP000095751"/>
    </source>
</evidence>
<accession>A0A1E7FIP8</accession>
<proteinExistence type="predicted"/>
<dbReference type="Proteomes" id="UP000095751">
    <property type="component" value="Unassembled WGS sequence"/>
</dbReference>
<dbReference type="Pfam" id="PF05548">
    <property type="entry name" value="Peptidase_M11"/>
    <property type="match status" value="1"/>
</dbReference>
<protein>
    <recommendedName>
        <fullName evidence="3">Peptidase M11 gametolysin domain-containing protein</fullName>
    </recommendedName>
</protein>
<name>A0A1E7FIP8_9STRA</name>
<dbReference type="InterPro" id="IPR008752">
    <property type="entry name" value="Peptidase_M11"/>
</dbReference>
<dbReference type="AlphaFoldDB" id="A0A1E7FIP8"/>
<dbReference type="KEGG" id="fcy:FRACYDRAFT_238492"/>
<dbReference type="SUPFAM" id="SSF55486">
    <property type="entry name" value="Metalloproteases ('zincins'), catalytic domain"/>
    <property type="match status" value="1"/>
</dbReference>
<evidence type="ECO:0000259" key="3">
    <source>
        <dbReference type="Pfam" id="PF05548"/>
    </source>
</evidence>
<evidence type="ECO:0000313" key="4">
    <source>
        <dbReference type="EMBL" id="OEU18059.1"/>
    </source>
</evidence>
<feature type="domain" description="Peptidase M11 gametolysin" evidence="3">
    <location>
        <begin position="208"/>
        <end position="402"/>
    </location>
</feature>
<feature type="signal peptide" evidence="2">
    <location>
        <begin position="1"/>
        <end position="30"/>
    </location>
</feature>
<reference evidence="4 5" key="1">
    <citation type="submission" date="2016-09" db="EMBL/GenBank/DDBJ databases">
        <title>Extensive genetic diversity and differential bi-allelic expression allows diatom success in the polar Southern Ocean.</title>
        <authorList>
            <consortium name="DOE Joint Genome Institute"/>
            <person name="Mock T."/>
            <person name="Otillar R.P."/>
            <person name="Strauss J."/>
            <person name="Dupont C."/>
            <person name="Frickenhaus S."/>
            <person name="Maumus F."/>
            <person name="Mcmullan M."/>
            <person name="Sanges R."/>
            <person name="Schmutz J."/>
            <person name="Toseland A."/>
            <person name="Valas R."/>
            <person name="Veluchamy A."/>
            <person name="Ward B.J."/>
            <person name="Allen A."/>
            <person name="Barry K."/>
            <person name="Falciatore A."/>
            <person name="Ferrante M."/>
            <person name="Fortunato A.E."/>
            <person name="Gloeckner G."/>
            <person name="Gruber A."/>
            <person name="Hipkin R."/>
            <person name="Janech M."/>
            <person name="Kroth P."/>
            <person name="Leese F."/>
            <person name="Lindquist E."/>
            <person name="Lyon B.R."/>
            <person name="Martin J."/>
            <person name="Mayer C."/>
            <person name="Parker M."/>
            <person name="Quesneville H."/>
            <person name="Raymond J."/>
            <person name="Uhlig C."/>
            <person name="Valentin K.U."/>
            <person name="Worden A.Z."/>
            <person name="Armbrust E.V."/>
            <person name="Bowler C."/>
            <person name="Green B."/>
            <person name="Moulton V."/>
            <person name="Van Oosterhout C."/>
            <person name="Grigoriev I."/>
        </authorList>
    </citation>
    <scope>NUCLEOTIDE SEQUENCE [LARGE SCALE GENOMIC DNA]</scope>
    <source>
        <strain evidence="4 5">CCMP1102</strain>
    </source>
</reference>
<dbReference type="EMBL" id="KV784357">
    <property type="protein sequence ID" value="OEU18059.1"/>
    <property type="molecule type" value="Genomic_DNA"/>
</dbReference>
<evidence type="ECO:0000256" key="2">
    <source>
        <dbReference type="SAM" id="SignalP"/>
    </source>
</evidence>
<keyword evidence="2" id="KW-0732">Signal</keyword>
<organism evidence="4 5">
    <name type="scientific">Fragilariopsis cylindrus CCMP1102</name>
    <dbReference type="NCBI Taxonomy" id="635003"/>
    <lineage>
        <taxon>Eukaryota</taxon>
        <taxon>Sar</taxon>
        <taxon>Stramenopiles</taxon>
        <taxon>Ochrophyta</taxon>
        <taxon>Bacillariophyta</taxon>
        <taxon>Bacillariophyceae</taxon>
        <taxon>Bacillariophycidae</taxon>
        <taxon>Bacillariales</taxon>
        <taxon>Bacillariaceae</taxon>
        <taxon>Fragilariopsis</taxon>
    </lineage>
</organism>
<dbReference type="InParanoid" id="A0A1E7FIP8"/>
<feature type="chain" id="PRO_5009193121" description="Peptidase M11 gametolysin domain-containing protein" evidence="2">
    <location>
        <begin position="31"/>
        <end position="661"/>
    </location>
</feature>